<dbReference type="EMBL" id="DVMU01000006">
    <property type="protein sequence ID" value="HIU32972.1"/>
    <property type="molecule type" value="Genomic_DNA"/>
</dbReference>
<dbReference type="GO" id="GO:0008234">
    <property type="term" value="F:cysteine-type peptidase activity"/>
    <property type="evidence" value="ECO:0007669"/>
    <property type="project" value="UniProtKB-KW"/>
</dbReference>
<name>A0A9D1I967_9FIRM</name>
<dbReference type="Proteomes" id="UP000824072">
    <property type="component" value="Unassembled WGS sequence"/>
</dbReference>
<dbReference type="CDD" id="cd16332">
    <property type="entry name" value="Prp-like"/>
    <property type="match status" value="1"/>
</dbReference>
<evidence type="ECO:0000256" key="6">
    <source>
        <dbReference type="ARBA" id="ARBA00044538"/>
    </source>
</evidence>
<evidence type="ECO:0000256" key="3">
    <source>
        <dbReference type="ARBA" id="ARBA00022801"/>
    </source>
</evidence>
<keyword evidence="2 7" id="KW-0645">Protease</keyword>
<dbReference type="Pfam" id="PF04327">
    <property type="entry name" value="Peptidase_Prp"/>
    <property type="match status" value="1"/>
</dbReference>
<protein>
    <recommendedName>
        <fullName evidence="6">Ribosomal processing cysteine protease Prp</fullName>
    </recommendedName>
</protein>
<dbReference type="Gene3D" id="3.30.70.1490">
    <property type="entry name" value="Cysteine protease Prp"/>
    <property type="match status" value="1"/>
</dbReference>
<keyword evidence="3" id="KW-0378">Hydrolase</keyword>
<proteinExistence type="inferred from homology"/>
<gene>
    <name evidence="7" type="ORF">IAB02_00275</name>
</gene>
<dbReference type="InterPro" id="IPR036764">
    <property type="entry name" value="Peptidase_Prp_sf"/>
</dbReference>
<dbReference type="GO" id="GO:0006508">
    <property type="term" value="P:proteolysis"/>
    <property type="evidence" value="ECO:0007669"/>
    <property type="project" value="UniProtKB-KW"/>
</dbReference>
<evidence type="ECO:0000256" key="2">
    <source>
        <dbReference type="ARBA" id="ARBA00022670"/>
    </source>
</evidence>
<keyword evidence="1" id="KW-0690">Ribosome biogenesis</keyword>
<dbReference type="SUPFAM" id="SSF118010">
    <property type="entry name" value="TM1457-like"/>
    <property type="match status" value="1"/>
</dbReference>
<dbReference type="PANTHER" id="PTHR39178:SF1">
    <property type="entry name" value="RIBOSOMAL-PROCESSING CYSTEINE PROTEASE PRP"/>
    <property type="match status" value="1"/>
</dbReference>
<evidence type="ECO:0000313" key="7">
    <source>
        <dbReference type="EMBL" id="HIU32972.1"/>
    </source>
</evidence>
<dbReference type="InterPro" id="IPR007422">
    <property type="entry name" value="Peptidase_Prp"/>
</dbReference>
<dbReference type="PANTHER" id="PTHR39178">
    <property type="entry name" value="HYPOTHETICAL RIBOSOME-ASSOCIATED PROTEIN"/>
    <property type="match status" value="1"/>
</dbReference>
<comment type="similarity">
    <text evidence="5">Belongs to the Prp family.</text>
</comment>
<accession>A0A9D1I967</accession>
<sequence length="119" mass="13006">MTTISVFRKADGTLMGFASKGHSGYAEAGEDIVCAGISAITQTFLNGIVHILQAPAESRIDEEGTQLTVRLLEPIAEDKMPGAQLLLRTFVEGVQAMAAGYPRYVRVIFQDWRERKCSS</sequence>
<evidence type="ECO:0000256" key="5">
    <source>
        <dbReference type="ARBA" id="ARBA00044503"/>
    </source>
</evidence>
<dbReference type="AlphaFoldDB" id="A0A9D1I967"/>
<dbReference type="GO" id="GO:0042254">
    <property type="term" value="P:ribosome biogenesis"/>
    <property type="evidence" value="ECO:0007669"/>
    <property type="project" value="UniProtKB-KW"/>
</dbReference>
<comment type="caution">
    <text evidence="7">The sequence shown here is derived from an EMBL/GenBank/DDBJ whole genome shotgun (WGS) entry which is preliminary data.</text>
</comment>
<reference evidence="7" key="2">
    <citation type="journal article" date="2021" name="PeerJ">
        <title>Extensive microbial diversity within the chicken gut microbiome revealed by metagenomics and culture.</title>
        <authorList>
            <person name="Gilroy R."/>
            <person name="Ravi A."/>
            <person name="Getino M."/>
            <person name="Pursley I."/>
            <person name="Horton D.L."/>
            <person name="Alikhan N.F."/>
            <person name="Baker D."/>
            <person name="Gharbi K."/>
            <person name="Hall N."/>
            <person name="Watson M."/>
            <person name="Adriaenssens E.M."/>
            <person name="Foster-Nyarko E."/>
            <person name="Jarju S."/>
            <person name="Secka A."/>
            <person name="Antonio M."/>
            <person name="Oren A."/>
            <person name="Chaudhuri R.R."/>
            <person name="La Ragione R."/>
            <person name="Hildebrand F."/>
            <person name="Pallen M.J."/>
        </authorList>
    </citation>
    <scope>NUCLEOTIDE SEQUENCE</scope>
    <source>
        <strain evidence="7">ChiHcec3-11533</strain>
    </source>
</reference>
<keyword evidence="4" id="KW-0788">Thiol protease</keyword>
<organism evidence="7 8">
    <name type="scientific">Candidatus Pullichristensenella excrementigallinarum</name>
    <dbReference type="NCBI Taxonomy" id="2840907"/>
    <lineage>
        <taxon>Bacteria</taxon>
        <taxon>Bacillati</taxon>
        <taxon>Bacillota</taxon>
        <taxon>Clostridia</taxon>
        <taxon>Candidatus Pullichristensenella</taxon>
    </lineage>
</organism>
<reference evidence="7" key="1">
    <citation type="submission" date="2020-10" db="EMBL/GenBank/DDBJ databases">
        <authorList>
            <person name="Gilroy R."/>
        </authorList>
    </citation>
    <scope>NUCLEOTIDE SEQUENCE</scope>
    <source>
        <strain evidence="7">ChiHcec3-11533</strain>
    </source>
</reference>
<evidence type="ECO:0000256" key="1">
    <source>
        <dbReference type="ARBA" id="ARBA00022517"/>
    </source>
</evidence>
<evidence type="ECO:0000313" key="8">
    <source>
        <dbReference type="Proteomes" id="UP000824072"/>
    </source>
</evidence>
<evidence type="ECO:0000256" key="4">
    <source>
        <dbReference type="ARBA" id="ARBA00022807"/>
    </source>
</evidence>